<keyword evidence="5" id="KW-0479">Metal-binding</keyword>
<dbReference type="AlphaFoldDB" id="A0A1S6U566"/>
<dbReference type="EMBL" id="CP017258">
    <property type="protein sequence ID" value="AQW86918.1"/>
    <property type="molecule type" value="Genomic_DNA"/>
</dbReference>
<dbReference type="InterPro" id="IPR012286">
    <property type="entry name" value="Tetrahaem_cytochrome"/>
</dbReference>
<keyword evidence="7" id="KW-0408">Iron</keyword>
<proteinExistence type="predicted"/>
<dbReference type="GO" id="GO:0030313">
    <property type="term" value="C:cell envelope"/>
    <property type="evidence" value="ECO:0007669"/>
    <property type="project" value="UniProtKB-SubCell"/>
</dbReference>
<dbReference type="Pfam" id="PF14537">
    <property type="entry name" value="Cytochrom_c3_2"/>
    <property type="match status" value="1"/>
</dbReference>
<evidence type="ECO:0000256" key="3">
    <source>
        <dbReference type="ARBA" id="ARBA00022448"/>
    </source>
</evidence>
<keyword evidence="4" id="KW-0349">Heme</keyword>
<dbReference type="Gene3D" id="1.10.1130.10">
    <property type="entry name" value="Flavocytochrome C3, Chain A"/>
    <property type="match status" value="1"/>
</dbReference>
<evidence type="ECO:0000256" key="4">
    <source>
        <dbReference type="ARBA" id="ARBA00022617"/>
    </source>
</evidence>
<evidence type="ECO:0000256" key="5">
    <source>
        <dbReference type="ARBA" id="ARBA00022723"/>
    </source>
</evidence>
<protein>
    <submittedName>
        <fullName evidence="9">Cytochrome c3</fullName>
    </submittedName>
</protein>
<feature type="domain" description="Tetrahaem cytochrome" evidence="8">
    <location>
        <begin position="51"/>
        <end position="132"/>
    </location>
</feature>
<gene>
    <name evidence="9" type="ORF">CPIN18021_0055</name>
</gene>
<evidence type="ECO:0000313" key="10">
    <source>
        <dbReference type="Proteomes" id="UP000190868"/>
    </source>
</evidence>
<evidence type="ECO:0000313" key="9">
    <source>
        <dbReference type="EMBL" id="AQW86918.1"/>
    </source>
</evidence>
<dbReference type="SUPFAM" id="SSF48695">
    <property type="entry name" value="Multiheme cytochromes"/>
    <property type="match status" value="1"/>
</dbReference>
<comment type="subcellular location">
    <subcellularLocation>
        <location evidence="2">Cell envelope</location>
    </subcellularLocation>
</comment>
<keyword evidence="10" id="KW-1185">Reference proteome</keyword>
<evidence type="ECO:0000256" key="7">
    <source>
        <dbReference type="ARBA" id="ARBA00023004"/>
    </source>
</evidence>
<dbReference type="Proteomes" id="UP000190868">
    <property type="component" value="Chromosome"/>
</dbReference>
<accession>A0A1S6U566</accession>
<comment type="cofactor">
    <cofactor evidence="1">
        <name>heme c</name>
        <dbReference type="ChEBI" id="CHEBI:61717"/>
    </cofactor>
</comment>
<reference evidence="10" key="1">
    <citation type="submission" date="2016-09" db="EMBL/GenBank/DDBJ databases">
        <title>Comparative genomics of the Campylobacter concisus group.</title>
        <authorList>
            <person name="Miller W.G."/>
            <person name="Yee E."/>
            <person name="Chapman M.H."/>
            <person name="Huynh S."/>
            <person name="Bono J.L."/>
            <person name="On S.L.W."/>
            <person name="StLeger J."/>
            <person name="Foster G."/>
            <person name="Parker C.T."/>
        </authorList>
    </citation>
    <scope>NUCLEOTIDE SEQUENCE [LARGE SCALE GENOMIC DNA]</scope>
    <source>
        <strain evidence="10">RM18021</strain>
    </source>
</reference>
<name>A0A1S6U566_9BACT</name>
<evidence type="ECO:0000256" key="1">
    <source>
        <dbReference type="ARBA" id="ARBA00001926"/>
    </source>
</evidence>
<evidence type="ECO:0000256" key="2">
    <source>
        <dbReference type="ARBA" id="ARBA00004196"/>
    </source>
</evidence>
<dbReference type="RefSeq" id="WP_078424137.1">
    <property type="nucleotide sequence ID" value="NZ_CP017258.1"/>
</dbReference>
<organism evidence="9 10">
    <name type="scientific">Campylobacter pinnipediorum subsp. caledonicus</name>
    <dbReference type="NCBI Taxonomy" id="1874362"/>
    <lineage>
        <taxon>Bacteria</taxon>
        <taxon>Pseudomonadati</taxon>
        <taxon>Campylobacterota</taxon>
        <taxon>Epsilonproteobacteria</taxon>
        <taxon>Campylobacterales</taxon>
        <taxon>Campylobacteraceae</taxon>
        <taxon>Campylobacter</taxon>
    </lineage>
</organism>
<dbReference type="InterPro" id="IPR036280">
    <property type="entry name" value="Multihaem_cyt_sf"/>
</dbReference>
<dbReference type="GO" id="GO:0046872">
    <property type="term" value="F:metal ion binding"/>
    <property type="evidence" value="ECO:0007669"/>
    <property type="project" value="UniProtKB-KW"/>
</dbReference>
<evidence type="ECO:0000256" key="6">
    <source>
        <dbReference type="ARBA" id="ARBA00022982"/>
    </source>
</evidence>
<keyword evidence="6" id="KW-0249">Electron transport</keyword>
<keyword evidence="3" id="KW-0813">Transport</keyword>
<evidence type="ECO:0000259" key="8">
    <source>
        <dbReference type="Pfam" id="PF14537"/>
    </source>
</evidence>
<sequence length="142" mass="15854">MKKIILLISLMAIFLSGSEINPKDSLTDVLRNSDGKVVTDFSKNAFPIKGIHEKLGLDCKDCHKEKNEKDYSSAMNSSCLECHGSYKKLGEATGHLGHNDNIHANPHYEALDCDTCHKAHKPTVNMCLRCHTQDSMKKLEVK</sequence>